<protein>
    <submittedName>
        <fullName evidence="5">Chromatin remodeling complex subunit</fullName>
    </submittedName>
</protein>
<dbReference type="InterPro" id="IPR000330">
    <property type="entry name" value="SNF2_N"/>
</dbReference>
<dbReference type="InterPro" id="IPR027417">
    <property type="entry name" value="P-loop_NTPase"/>
</dbReference>
<dbReference type="PROSITE" id="PS51194">
    <property type="entry name" value="HELICASE_CTER"/>
    <property type="match status" value="1"/>
</dbReference>
<dbReference type="SMART" id="SM00487">
    <property type="entry name" value="DEXDc"/>
    <property type="match status" value="1"/>
</dbReference>
<feature type="region of interest" description="Disordered" evidence="2">
    <location>
        <begin position="359"/>
        <end position="378"/>
    </location>
</feature>
<feature type="compositionally biased region" description="Polar residues" evidence="2">
    <location>
        <begin position="1084"/>
        <end position="1094"/>
    </location>
</feature>
<feature type="region of interest" description="Disordered" evidence="2">
    <location>
        <begin position="1012"/>
        <end position="1049"/>
    </location>
</feature>
<dbReference type="Pfam" id="PF00271">
    <property type="entry name" value="Helicase_C"/>
    <property type="match status" value="1"/>
</dbReference>
<dbReference type="SUPFAM" id="SSF52540">
    <property type="entry name" value="P-loop containing nucleoside triphosphate hydrolases"/>
    <property type="match status" value="2"/>
</dbReference>
<feature type="region of interest" description="Disordered" evidence="2">
    <location>
        <begin position="241"/>
        <end position="274"/>
    </location>
</feature>
<dbReference type="InterPro" id="IPR001650">
    <property type="entry name" value="Helicase_C-like"/>
</dbReference>
<dbReference type="SMART" id="SM00490">
    <property type="entry name" value="HELICc"/>
    <property type="match status" value="1"/>
</dbReference>
<proteinExistence type="predicted"/>
<organism evidence="5 6">
    <name type="scientific">Thecamonas trahens ATCC 50062</name>
    <dbReference type="NCBI Taxonomy" id="461836"/>
    <lineage>
        <taxon>Eukaryota</taxon>
        <taxon>Apusozoa</taxon>
        <taxon>Apusomonadida</taxon>
        <taxon>Apusomonadidae</taxon>
        <taxon>Thecamonas</taxon>
    </lineage>
</organism>
<dbReference type="GO" id="GO:0016787">
    <property type="term" value="F:hydrolase activity"/>
    <property type="evidence" value="ECO:0007669"/>
    <property type="project" value="UniProtKB-KW"/>
</dbReference>
<gene>
    <name evidence="5" type="ORF">AMSG_06258</name>
</gene>
<dbReference type="Proteomes" id="UP000054408">
    <property type="component" value="Unassembled WGS sequence"/>
</dbReference>
<dbReference type="RefSeq" id="XP_013757427.1">
    <property type="nucleotide sequence ID" value="XM_013901973.1"/>
</dbReference>
<dbReference type="eggNOG" id="KOG0387">
    <property type="taxonomic scope" value="Eukaryota"/>
</dbReference>
<sequence>MTTQWTPLADVTNGRAGDEVHAGMHARKPVVYITVGPPNSGKSHFLATETDAVDVCLDDADGMYHHILWEDRRHIGYDVEDLREELKATIASEESEMLAKAVVDALARFSPSKHGLCARNESETCAEYSFTNIRVGVRECQARMKRLMSDNATPLAWGNTNAKISSMKAVVAMAVEAGYAVEFVVMPRLPLAELMDRNLRRLWLTGKYIPIEAIVRSQAAIDAMLAAGALSVDRVLGRTNAPVHPQPELQPQPVKRRVIDSDSESQSDSDSADDRVTQLDALVNALSTLAIDSPPSSPSESPSPSASVTPPPSMRLGPAASVLSDSEDSYELDVEFRRLMAGHGESRYEYEYEYVTPPRSPEGVARAADNPPTPESVDAAPPEFSIASELYAYQQDGVMWMHALHTSSLGGGILADEMGLGKTVQVASFLESLAAARDLDLVLLIVPVAVVESWCAELAKWAPRLDVLVHHGGSAKTRARRFSQFTAHGGPRAVVTTYGVVRSAPGVLAAAPADYVILDEGHRIKNASRQISRAVRLLSAKHKLILTGTPVQNNLEELWALMDYLTDGLLLGDLASFRNLYANPIRDASASDASYYEKRRGAALASTLRETLAPYILRREKADVLPSAGDDSGAVTGDDTGREHAGAAVAAEMPEKKDVIAWIPLSTTQHAIYEQFLESDTVAETLNQSKSPLAAIDVLKKICSHPFLLASSSLCSAGLGLDANEPGMAEMASGKVVFLLKLLRRLAADGHRVLLFSQSLRMLDLLQGLIAAHGYTWSRIDGSVSSTAERQGRIDAFNAADSDIFILLMTTQSCGVGVTLTGADRVVLFDPQWNPAMDAQAVDRAYRIGQTRDVVVFRLICAGTVEEKIYRKQVFKGTLIKAVTEDHNAYRYFTKSDLADIFALGDTTSSQTMDQLNSLHAEQREAPPAVAAELDAIAAECTASLIGFSDHDLLFSKAAAVHFEHLAAAAEDLAFINDAGSCMVSGDNDSGLCDGLGVGDVMVERVADSAIDDLDGPTLDDSTDSVNNPMVDAQAHPTLDDSTDSVNNPMVDAQAHPILDDSTDVFSDAPSTPVTPSSPTTPSMFHTPNQTPTRRNSDDADDSFCTPNAVPSTSPALAAPTLTIHPETCAAHRAELEAHGEQSFTPCLCYITAEKADIYAEVLALADDFLNDGELSEAHAMLGRALELCDSDLRVRLQYLRLGFQLHVNVH</sequence>
<evidence type="ECO:0000259" key="3">
    <source>
        <dbReference type="PROSITE" id="PS51192"/>
    </source>
</evidence>
<dbReference type="InterPro" id="IPR038718">
    <property type="entry name" value="SNF2-like_sf"/>
</dbReference>
<evidence type="ECO:0000313" key="5">
    <source>
        <dbReference type="EMBL" id="KNC49950.1"/>
    </source>
</evidence>
<dbReference type="Gene3D" id="3.40.50.10810">
    <property type="entry name" value="Tandem AAA-ATPase domain"/>
    <property type="match status" value="1"/>
</dbReference>
<dbReference type="STRING" id="461836.A0A0L0DCI8"/>
<feature type="domain" description="Helicase ATP-binding" evidence="3">
    <location>
        <begin position="403"/>
        <end position="568"/>
    </location>
</feature>
<evidence type="ECO:0000313" key="6">
    <source>
        <dbReference type="Proteomes" id="UP000054408"/>
    </source>
</evidence>
<name>A0A0L0DCI8_THETB</name>
<dbReference type="OrthoDB" id="413460at2759"/>
<feature type="region of interest" description="Disordered" evidence="2">
    <location>
        <begin position="290"/>
        <end position="327"/>
    </location>
</feature>
<reference evidence="5 6" key="1">
    <citation type="submission" date="2010-05" db="EMBL/GenBank/DDBJ databases">
        <title>The Genome Sequence of Thecamonas trahens ATCC 50062.</title>
        <authorList>
            <consortium name="The Broad Institute Genome Sequencing Platform"/>
            <person name="Russ C."/>
            <person name="Cuomo C."/>
            <person name="Shea T."/>
            <person name="Young S.K."/>
            <person name="Zeng Q."/>
            <person name="Koehrsen M."/>
            <person name="Haas B."/>
            <person name="Borodovsky M."/>
            <person name="Guigo R."/>
            <person name="Alvarado L."/>
            <person name="Berlin A."/>
            <person name="Bochicchio J."/>
            <person name="Borenstein D."/>
            <person name="Chapman S."/>
            <person name="Chen Z."/>
            <person name="Freedman E."/>
            <person name="Gellesch M."/>
            <person name="Goldberg J."/>
            <person name="Griggs A."/>
            <person name="Gujja S."/>
            <person name="Heilman E."/>
            <person name="Heiman D."/>
            <person name="Hepburn T."/>
            <person name="Howarth C."/>
            <person name="Jen D."/>
            <person name="Larson L."/>
            <person name="Mehta T."/>
            <person name="Park D."/>
            <person name="Pearson M."/>
            <person name="Roberts A."/>
            <person name="Saif S."/>
            <person name="Shenoy N."/>
            <person name="Sisk P."/>
            <person name="Stolte C."/>
            <person name="Sykes S."/>
            <person name="Thomson T."/>
            <person name="Walk T."/>
            <person name="White J."/>
            <person name="Yandava C."/>
            <person name="Burger G."/>
            <person name="Gray M.W."/>
            <person name="Holland P.W.H."/>
            <person name="King N."/>
            <person name="Lang F.B.F."/>
            <person name="Roger A.J."/>
            <person name="Ruiz-Trillo I."/>
            <person name="Lander E."/>
            <person name="Nusbaum C."/>
        </authorList>
    </citation>
    <scope>NUCLEOTIDE SEQUENCE [LARGE SCALE GENOMIC DNA]</scope>
    <source>
        <strain evidence="5 6">ATCC 50062</strain>
    </source>
</reference>
<dbReference type="GO" id="GO:0015616">
    <property type="term" value="F:DNA translocase activity"/>
    <property type="evidence" value="ECO:0007669"/>
    <property type="project" value="TreeGrafter"/>
</dbReference>
<dbReference type="InterPro" id="IPR014001">
    <property type="entry name" value="Helicase_ATP-bd"/>
</dbReference>
<keyword evidence="6" id="KW-1185">Reference proteome</keyword>
<dbReference type="Pfam" id="PF00176">
    <property type="entry name" value="SNF2-rel_dom"/>
    <property type="match status" value="1"/>
</dbReference>
<accession>A0A0L0DCI8</accession>
<feature type="compositionally biased region" description="Low complexity" evidence="2">
    <location>
        <begin position="298"/>
        <end position="308"/>
    </location>
</feature>
<dbReference type="PANTHER" id="PTHR45629:SF7">
    <property type="entry name" value="DNA EXCISION REPAIR PROTEIN ERCC-6-RELATED"/>
    <property type="match status" value="1"/>
</dbReference>
<evidence type="ECO:0000256" key="2">
    <source>
        <dbReference type="SAM" id="MobiDB-lite"/>
    </source>
</evidence>
<feature type="region of interest" description="Disordered" evidence="2">
    <location>
        <begin position="1061"/>
        <end position="1101"/>
    </location>
</feature>
<dbReference type="PANTHER" id="PTHR45629">
    <property type="entry name" value="SNF2/RAD54 FAMILY MEMBER"/>
    <property type="match status" value="1"/>
</dbReference>
<dbReference type="CDD" id="cd18793">
    <property type="entry name" value="SF2_C_SNF"/>
    <property type="match status" value="1"/>
</dbReference>
<dbReference type="Gene3D" id="3.40.50.300">
    <property type="entry name" value="P-loop containing nucleotide triphosphate hydrolases"/>
    <property type="match status" value="2"/>
</dbReference>
<dbReference type="GO" id="GO:0005524">
    <property type="term" value="F:ATP binding"/>
    <property type="evidence" value="ECO:0007669"/>
    <property type="project" value="InterPro"/>
</dbReference>
<feature type="compositionally biased region" description="Acidic residues" evidence="2">
    <location>
        <begin position="261"/>
        <end position="271"/>
    </location>
</feature>
<dbReference type="InterPro" id="IPR049730">
    <property type="entry name" value="SNF2/RAD54-like_C"/>
</dbReference>
<keyword evidence="1" id="KW-0378">Hydrolase</keyword>
<dbReference type="PROSITE" id="PS51192">
    <property type="entry name" value="HELICASE_ATP_BIND_1"/>
    <property type="match status" value="1"/>
</dbReference>
<feature type="compositionally biased region" description="Low complexity" evidence="2">
    <location>
        <begin position="1070"/>
        <end position="1083"/>
    </location>
</feature>
<dbReference type="EMBL" id="GL349458">
    <property type="protein sequence ID" value="KNC49950.1"/>
    <property type="molecule type" value="Genomic_DNA"/>
</dbReference>
<dbReference type="GeneID" id="25565467"/>
<dbReference type="AlphaFoldDB" id="A0A0L0DCI8"/>
<dbReference type="InterPro" id="IPR050496">
    <property type="entry name" value="SNF2_RAD54_helicase_repair"/>
</dbReference>
<evidence type="ECO:0000259" key="4">
    <source>
        <dbReference type="PROSITE" id="PS51194"/>
    </source>
</evidence>
<evidence type="ECO:0000256" key="1">
    <source>
        <dbReference type="ARBA" id="ARBA00022801"/>
    </source>
</evidence>
<feature type="domain" description="Helicase C-terminal" evidence="4">
    <location>
        <begin position="738"/>
        <end position="899"/>
    </location>
</feature>